<dbReference type="GeneID" id="97987112"/>
<organism evidence="1 2">
    <name type="scientific">Eisenbergiella massiliensis</name>
    <dbReference type="NCBI Taxonomy" id="1720294"/>
    <lineage>
        <taxon>Bacteria</taxon>
        <taxon>Bacillati</taxon>
        <taxon>Bacillota</taxon>
        <taxon>Clostridia</taxon>
        <taxon>Lachnospirales</taxon>
        <taxon>Lachnospiraceae</taxon>
        <taxon>Eisenbergiella</taxon>
    </lineage>
</organism>
<dbReference type="SUPFAM" id="SSF52777">
    <property type="entry name" value="CoA-dependent acyltransferases"/>
    <property type="match status" value="1"/>
</dbReference>
<gene>
    <name evidence="1" type="ORF">DXC51_09535</name>
</gene>
<name>A0A3E3I713_9FIRM</name>
<evidence type="ECO:0000313" key="1">
    <source>
        <dbReference type="EMBL" id="RGE61776.1"/>
    </source>
</evidence>
<dbReference type="EMBL" id="QVLV01000005">
    <property type="protein sequence ID" value="RGE61776.1"/>
    <property type="molecule type" value="Genomic_DNA"/>
</dbReference>
<dbReference type="RefSeq" id="WP_117544370.1">
    <property type="nucleotide sequence ID" value="NZ_JBKUNB010000014.1"/>
</dbReference>
<dbReference type="Proteomes" id="UP000260812">
    <property type="component" value="Unassembled WGS sequence"/>
</dbReference>
<evidence type="ECO:0008006" key="3">
    <source>
        <dbReference type="Google" id="ProtNLM"/>
    </source>
</evidence>
<accession>A0A3E3I713</accession>
<proteinExistence type="predicted"/>
<sequence>MEVGKFIITGIIGFVGIGFKEKVISFCQRKANKAQIPINKCESLDFVEATHRHKVYPLMYCYMELDRNLDIDQLQIAVIRSCQYVPEILQAYDFARGRFIDKGFTVGDIISHASDLPQWKLDKRPQLQIVINDEKKKMIIGMSHILTDGVGFLQYLYLLSFLYNGHTPAFPLENCRDIAPVLKNVHIGRATEQTRQHKHITVPPLRKSSNGKKQFCLCSHIYPEDFSTLYCKSRKQNVTLNDVFITAYARVISRLHEIQTVVIPCPADLRKFSSMQGKFTVANMTGIYRKIVVEIKPQHSFSQTLSQVHIEMELQKSRFRCLIGIRPLDYTFHKIPRFILALGIKWFYHLLPVSYTNFGKIDHTKLFFNNCKITSCYTTGTYRFPPDFQISISTFQNVCTLNCTLTGQDTDKMTGQHILDEVKNEIIDWGNT</sequence>
<evidence type="ECO:0000313" key="2">
    <source>
        <dbReference type="Proteomes" id="UP000260812"/>
    </source>
</evidence>
<reference evidence="1" key="1">
    <citation type="submission" date="2018-08" db="EMBL/GenBank/DDBJ databases">
        <title>A genome reference for cultivated species of the human gut microbiota.</title>
        <authorList>
            <person name="Zou Y."/>
            <person name="Xue W."/>
            <person name="Luo G."/>
        </authorList>
    </citation>
    <scope>NUCLEOTIDE SEQUENCE [LARGE SCALE GENOMIC DNA]</scope>
    <source>
        <strain evidence="1">TF05-5AC</strain>
    </source>
</reference>
<dbReference type="AlphaFoldDB" id="A0A3E3I713"/>
<protein>
    <recommendedName>
        <fullName evidence="3">Condensation domain-containing protein</fullName>
    </recommendedName>
</protein>
<keyword evidence="2" id="KW-1185">Reference proteome</keyword>
<comment type="caution">
    <text evidence="1">The sequence shown here is derived from an EMBL/GenBank/DDBJ whole genome shotgun (WGS) entry which is preliminary data.</text>
</comment>